<dbReference type="EMBL" id="VTUZ01000028">
    <property type="protein sequence ID" value="KAA1004356.1"/>
    <property type="molecule type" value="Genomic_DNA"/>
</dbReference>
<name>A0A5B0GLU5_9BURK</name>
<dbReference type="AlphaFoldDB" id="A0A5B0GLU5"/>
<protein>
    <submittedName>
        <fullName evidence="1">Uncharacterized protein</fullName>
    </submittedName>
</protein>
<comment type="caution">
    <text evidence="1">The sequence shown here is derived from an EMBL/GenBank/DDBJ whole genome shotgun (WGS) entry which is preliminary data.</text>
</comment>
<keyword evidence="2" id="KW-1185">Reference proteome</keyword>
<sequence>MTLPTTDFFEKTLRAAYEALCALPTAALHLNGIFRFQGKDLDEASTFQLDDVTLTSRQAAQLLMVFDCSRVVEQEQHNIGLDDAPPGTYFTVINREVIGEGHKNRIGIYLEEGDGTSLHFGDADQVPLGEIDPPAAQPVEGQADMARAVHVDHFFLRRQAPDYLGTVTFALCAMIAHRLGFTRISLIAGGGHGHNPEMIGYFFWPKLGFDAPLEPEETAARLEFAACISVQELLAIDRQWWYDNGTQRWMEFDLAAQSPAWTKLLDYLSEKELI</sequence>
<dbReference type="Proteomes" id="UP000325273">
    <property type="component" value="Unassembled WGS sequence"/>
</dbReference>
<proteinExistence type="predicted"/>
<accession>A0A5B0GLU5</accession>
<evidence type="ECO:0000313" key="2">
    <source>
        <dbReference type="Proteomes" id="UP000325273"/>
    </source>
</evidence>
<organism evidence="1 2">
    <name type="scientific">Paraburkholderia panacisoli</name>
    <dbReference type="NCBI Taxonomy" id="2603818"/>
    <lineage>
        <taxon>Bacteria</taxon>
        <taxon>Pseudomonadati</taxon>
        <taxon>Pseudomonadota</taxon>
        <taxon>Betaproteobacteria</taxon>
        <taxon>Burkholderiales</taxon>
        <taxon>Burkholderiaceae</taxon>
        <taxon>Paraburkholderia</taxon>
    </lineage>
</organism>
<evidence type="ECO:0000313" key="1">
    <source>
        <dbReference type="EMBL" id="KAA1004356.1"/>
    </source>
</evidence>
<dbReference type="RefSeq" id="WP_149673874.1">
    <property type="nucleotide sequence ID" value="NZ_VTUZ01000028.1"/>
</dbReference>
<reference evidence="1 2" key="1">
    <citation type="submission" date="2019-08" db="EMBL/GenBank/DDBJ databases">
        <title>Paraburkholderia sp. DCY113.</title>
        <authorList>
            <person name="Kang J."/>
        </authorList>
    </citation>
    <scope>NUCLEOTIDE SEQUENCE [LARGE SCALE GENOMIC DNA]</scope>
    <source>
        <strain evidence="1 2">DCY113</strain>
    </source>
</reference>
<gene>
    <name evidence="1" type="ORF">FVF58_32640</name>
</gene>